<evidence type="ECO:0000313" key="2">
    <source>
        <dbReference type="EMBL" id="KAA2254930.1"/>
    </source>
</evidence>
<sequence>MIWRKSSFSSDQGGNCVEVAALADGLMAVRDSKAPEAGTVTFTRAGMAAWIDGIKAGEFDGLT</sequence>
<proteinExistence type="predicted"/>
<organism evidence="2 3">
    <name type="scientific">Solihabitans fulvus</name>
    <dbReference type="NCBI Taxonomy" id="1892852"/>
    <lineage>
        <taxon>Bacteria</taxon>
        <taxon>Bacillati</taxon>
        <taxon>Actinomycetota</taxon>
        <taxon>Actinomycetes</taxon>
        <taxon>Pseudonocardiales</taxon>
        <taxon>Pseudonocardiaceae</taxon>
        <taxon>Solihabitans</taxon>
    </lineage>
</organism>
<reference evidence="2 3" key="2">
    <citation type="submission" date="2019-09" db="EMBL/GenBank/DDBJ databases">
        <authorList>
            <person name="Jin C."/>
        </authorList>
    </citation>
    <scope>NUCLEOTIDE SEQUENCE [LARGE SCALE GENOMIC DNA]</scope>
    <source>
        <strain evidence="2 3">AN110305</strain>
    </source>
</reference>
<protein>
    <submittedName>
        <fullName evidence="2">DUF397 domain-containing protein</fullName>
    </submittedName>
</protein>
<dbReference type="OrthoDB" id="4225390at2"/>
<name>A0A5B2WVN2_9PSEU</name>
<dbReference type="RefSeq" id="WP_149853118.1">
    <property type="nucleotide sequence ID" value="NZ_VUOB01000059.1"/>
</dbReference>
<dbReference type="EMBL" id="VUOB01000059">
    <property type="protein sequence ID" value="KAA2254930.1"/>
    <property type="molecule type" value="Genomic_DNA"/>
</dbReference>
<dbReference type="Proteomes" id="UP000323454">
    <property type="component" value="Unassembled WGS sequence"/>
</dbReference>
<evidence type="ECO:0000313" key="3">
    <source>
        <dbReference type="Proteomes" id="UP000323454"/>
    </source>
</evidence>
<dbReference type="InterPro" id="IPR007278">
    <property type="entry name" value="DUF397"/>
</dbReference>
<accession>A0A5B2WVN2</accession>
<evidence type="ECO:0000259" key="1">
    <source>
        <dbReference type="Pfam" id="PF04149"/>
    </source>
</evidence>
<feature type="domain" description="DUF397" evidence="1">
    <location>
        <begin position="3"/>
        <end position="55"/>
    </location>
</feature>
<dbReference type="Pfam" id="PF04149">
    <property type="entry name" value="DUF397"/>
    <property type="match status" value="1"/>
</dbReference>
<reference evidence="2 3" key="1">
    <citation type="submission" date="2019-09" db="EMBL/GenBank/DDBJ databases">
        <title>Goodfellowia gen. nov., a new genus of the Pseudonocardineae related to Actinoalloteichus, containing Goodfellowia coeruleoviolacea gen. nov., comb. nov. gen. nov., comb. nov.</title>
        <authorList>
            <person name="Labeda D."/>
        </authorList>
    </citation>
    <scope>NUCLEOTIDE SEQUENCE [LARGE SCALE GENOMIC DNA]</scope>
    <source>
        <strain evidence="2 3">AN110305</strain>
    </source>
</reference>
<dbReference type="AlphaFoldDB" id="A0A5B2WVN2"/>
<keyword evidence="3" id="KW-1185">Reference proteome</keyword>
<gene>
    <name evidence="2" type="ORF">F0L68_29580</name>
</gene>
<comment type="caution">
    <text evidence="2">The sequence shown here is derived from an EMBL/GenBank/DDBJ whole genome shotgun (WGS) entry which is preliminary data.</text>
</comment>